<dbReference type="PROSITE" id="PS50893">
    <property type="entry name" value="ABC_TRANSPORTER_2"/>
    <property type="match status" value="1"/>
</dbReference>
<sequence length="664" mass="71056">MTSAPKTSTGPVPDSEQLLFGGPMRYDYGWAKHEMASGKVTFSAVARQMLHFLRLAGRMAWQADRAALLTLVGAEILRGLAAAFALIATNHALAALLAPGHVADVLRAALPAIVAVGVIAGLSSVLSAASGWAGGRLEPAVFRRATIEFLTIVSRSELEAIEDPAFLAEVDSARWGAMSLQSIIGQATSVLTAAFGLVSAAGVLSVLHPALLPMLVLITAPRGWGAVRTARRHYASTRAWLQHSRASTALADMLIRPYSAAELRVHACGPFILHHYEQMARAAEQEQARLAGARARTDLLSAALAGAATVGAFALLGSLVMNGAIPLAAAGTAVVAIRTGSASIGGLVSQINRLYEESLFVRDLDQLRREGHRRAIPTGGTPLPERPETITVEDVSFTYDGRDTPALDNVTLTIPRGKVIALVGANGSGKSTLANILCGVYQPHHGRVRWDGIDTATADRDQLFSSVALLAQNFQRWSFTLRANLLLGRPEVPCDQQQLETAADYADLHPVIEELPRSWDTLIAKGFEGGVGLSGGQWQKVALARTHLRLTTPDAHGRLPALVVVDEPTSAMDPETEVEAFEQIRQLTTLGVTVILITHRLGATAKADRIFVLDHGRLMEQGTHTELMAQEPATRYRESYLLQAAQYDLGDRLPHQTAPTTTNV</sequence>
<feature type="transmembrane region" description="Helical" evidence="7">
    <location>
        <begin position="299"/>
        <end position="321"/>
    </location>
</feature>
<keyword evidence="2 7" id="KW-0812">Transmembrane</keyword>
<proteinExistence type="predicted"/>
<feature type="transmembrane region" description="Helical" evidence="7">
    <location>
        <begin position="108"/>
        <end position="134"/>
    </location>
</feature>
<keyword evidence="3" id="KW-0547">Nucleotide-binding</keyword>
<evidence type="ECO:0000256" key="3">
    <source>
        <dbReference type="ARBA" id="ARBA00022741"/>
    </source>
</evidence>
<dbReference type="GO" id="GO:0016887">
    <property type="term" value="F:ATP hydrolysis activity"/>
    <property type="evidence" value="ECO:0007669"/>
    <property type="project" value="InterPro"/>
</dbReference>
<dbReference type="RefSeq" id="WP_153465358.1">
    <property type="nucleotide sequence ID" value="NZ_WBOF01000001.1"/>
</dbReference>
<reference evidence="10 11" key="1">
    <citation type="submission" date="2019-09" db="EMBL/GenBank/DDBJ databases">
        <title>Genome Sequences of Streptomyces kaniharaensis ATCC 21070.</title>
        <authorList>
            <person name="Zhu W."/>
            <person name="De Crecy-Lagard V."/>
            <person name="Richards N.G."/>
        </authorList>
    </citation>
    <scope>NUCLEOTIDE SEQUENCE [LARGE SCALE GENOMIC DNA]</scope>
    <source>
        <strain evidence="10 11">SF-557</strain>
    </source>
</reference>
<comment type="subcellular location">
    <subcellularLocation>
        <location evidence="1">Cell membrane</location>
        <topology evidence="1">Multi-pass membrane protein</topology>
    </subcellularLocation>
</comment>
<dbReference type="EMBL" id="WBOF01000001">
    <property type="protein sequence ID" value="MQS15701.1"/>
    <property type="molecule type" value="Genomic_DNA"/>
</dbReference>
<dbReference type="Proteomes" id="UP000450000">
    <property type="component" value="Unassembled WGS sequence"/>
</dbReference>
<evidence type="ECO:0000256" key="5">
    <source>
        <dbReference type="ARBA" id="ARBA00022989"/>
    </source>
</evidence>
<comment type="caution">
    <text evidence="10">The sequence shown here is derived from an EMBL/GenBank/DDBJ whole genome shotgun (WGS) entry which is preliminary data.</text>
</comment>
<evidence type="ECO:0000256" key="6">
    <source>
        <dbReference type="ARBA" id="ARBA00023136"/>
    </source>
</evidence>
<feature type="transmembrane region" description="Helical" evidence="7">
    <location>
        <begin position="66"/>
        <end position="88"/>
    </location>
</feature>
<evidence type="ECO:0000313" key="11">
    <source>
        <dbReference type="Proteomes" id="UP000450000"/>
    </source>
</evidence>
<dbReference type="OrthoDB" id="9806127at2"/>
<dbReference type="SMART" id="SM00382">
    <property type="entry name" value="AAA"/>
    <property type="match status" value="1"/>
</dbReference>
<dbReference type="PANTHER" id="PTHR43394">
    <property type="entry name" value="ATP-DEPENDENT PERMEASE MDL1, MITOCHONDRIAL"/>
    <property type="match status" value="1"/>
</dbReference>
<evidence type="ECO:0000256" key="4">
    <source>
        <dbReference type="ARBA" id="ARBA00022840"/>
    </source>
</evidence>
<evidence type="ECO:0000256" key="2">
    <source>
        <dbReference type="ARBA" id="ARBA00022692"/>
    </source>
</evidence>
<evidence type="ECO:0000256" key="7">
    <source>
        <dbReference type="SAM" id="Phobius"/>
    </source>
</evidence>
<dbReference type="Pfam" id="PF00005">
    <property type="entry name" value="ABC_tran"/>
    <property type="match status" value="1"/>
</dbReference>
<dbReference type="AlphaFoldDB" id="A0A6N7KW65"/>
<dbReference type="SUPFAM" id="SSF90123">
    <property type="entry name" value="ABC transporter transmembrane region"/>
    <property type="match status" value="1"/>
</dbReference>
<dbReference type="Gene3D" id="1.20.1560.10">
    <property type="entry name" value="ABC transporter type 1, transmembrane domain"/>
    <property type="match status" value="1"/>
</dbReference>
<feature type="transmembrane region" description="Helical" evidence="7">
    <location>
        <begin position="210"/>
        <end position="227"/>
    </location>
</feature>
<dbReference type="InterPro" id="IPR003593">
    <property type="entry name" value="AAA+_ATPase"/>
</dbReference>
<keyword evidence="4 10" id="KW-0067">ATP-binding</keyword>
<evidence type="ECO:0000313" key="10">
    <source>
        <dbReference type="EMBL" id="MQS15701.1"/>
    </source>
</evidence>
<keyword evidence="6 7" id="KW-0472">Membrane</keyword>
<keyword evidence="5 7" id="KW-1133">Transmembrane helix</keyword>
<dbReference type="InterPro" id="IPR036640">
    <property type="entry name" value="ABC1_TM_sf"/>
</dbReference>
<accession>A0A6N7KW65</accession>
<dbReference type="InterPro" id="IPR011527">
    <property type="entry name" value="ABC1_TM_dom"/>
</dbReference>
<dbReference type="InterPro" id="IPR003439">
    <property type="entry name" value="ABC_transporter-like_ATP-bd"/>
</dbReference>
<gene>
    <name evidence="10" type="ORF">F7Q99_26385</name>
</gene>
<evidence type="ECO:0000259" key="9">
    <source>
        <dbReference type="PROSITE" id="PS50929"/>
    </source>
</evidence>
<name>A0A6N7KW65_9ACTN</name>
<feature type="domain" description="ABC transmembrane type-1" evidence="9">
    <location>
        <begin position="76"/>
        <end position="356"/>
    </location>
</feature>
<dbReference type="GO" id="GO:0015421">
    <property type="term" value="F:ABC-type oligopeptide transporter activity"/>
    <property type="evidence" value="ECO:0007669"/>
    <property type="project" value="TreeGrafter"/>
</dbReference>
<dbReference type="PANTHER" id="PTHR43394:SF1">
    <property type="entry name" value="ATP-BINDING CASSETTE SUB-FAMILY B MEMBER 10, MITOCHONDRIAL"/>
    <property type="match status" value="1"/>
</dbReference>
<dbReference type="PROSITE" id="PS50929">
    <property type="entry name" value="ABC_TM1F"/>
    <property type="match status" value="1"/>
</dbReference>
<keyword evidence="11" id="KW-1185">Reference proteome</keyword>
<evidence type="ECO:0000256" key="1">
    <source>
        <dbReference type="ARBA" id="ARBA00004651"/>
    </source>
</evidence>
<dbReference type="InterPro" id="IPR027417">
    <property type="entry name" value="P-loop_NTPase"/>
</dbReference>
<protein>
    <submittedName>
        <fullName evidence="10">ABC transporter ATP-binding protein</fullName>
    </submittedName>
</protein>
<dbReference type="Gene3D" id="3.40.50.300">
    <property type="entry name" value="P-loop containing nucleotide triphosphate hydrolases"/>
    <property type="match status" value="1"/>
</dbReference>
<dbReference type="SUPFAM" id="SSF52540">
    <property type="entry name" value="P-loop containing nucleoside triphosphate hydrolases"/>
    <property type="match status" value="1"/>
</dbReference>
<dbReference type="InterPro" id="IPR039421">
    <property type="entry name" value="Type_1_exporter"/>
</dbReference>
<feature type="domain" description="ABC transporter" evidence="8">
    <location>
        <begin position="390"/>
        <end position="640"/>
    </location>
</feature>
<feature type="transmembrane region" description="Helical" evidence="7">
    <location>
        <begin position="183"/>
        <end position="204"/>
    </location>
</feature>
<dbReference type="GO" id="GO:0005524">
    <property type="term" value="F:ATP binding"/>
    <property type="evidence" value="ECO:0007669"/>
    <property type="project" value="UniProtKB-KW"/>
</dbReference>
<evidence type="ECO:0000259" key="8">
    <source>
        <dbReference type="PROSITE" id="PS50893"/>
    </source>
</evidence>
<organism evidence="10 11">
    <name type="scientific">Streptomyces kaniharaensis</name>
    <dbReference type="NCBI Taxonomy" id="212423"/>
    <lineage>
        <taxon>Bacteria</taxon>
        <taxon>Bacillati</taxon>
        <taxon>Actinomycetota</taxon>
        <taxon>Actinomycetes</taxon>
        <taxon>Kitasatosporales</taxon>
        <taxon>Streptomycetaceae</taxon>
        <taxon>Streptomyces</taxon>
    </lineage>
</organism>
<dbReference type="GO" id="GO:0005886">
    <property type="term" value="C:plasma membrane"/>
    <property type="evidence" value="ECO:0007669"/>
    <property type="project" value="UniProtKB-SubCell"/>
</dbReference>